<dbReference type="GO" id="GO:0008482">
    <property type="term" value="F:sulfite oxidase activity"/>
    <property type="evidence" value="ECO:0007669"/>
    <property type="project" value="TreeGrafter"/>
</dbReference>
<protein>
    <submittedName>
        <fullName evidence="7">Related to Sulfite oxidase</fullName>
    </submittedName>
</protein>
<dbReference type="AlphaFoldDB" id="A0A2N8UMN8"/>
<evidence type="ECO:0000256" key="1">
    <source>
        <dbReference type="ARBA" id="ARBA00001924"/>
    </source>
</evidence>
<dbReference type="PANTHER" id="PTHR19372">
    <property type="entry name" value="SULFITE REDUCTASE"/>
    <property type="match status" value="1"/>
</dbReference>
<dbReference type="InterPro" id="IPR008335">
    <property type="entry name" value="Mopterin_OxRdtase_euk"/>
</dbReference>
<keyword evidence="4" id="KW-0560">Oxidoreductase</keyword>
<feature type="domain" description="Moybdenum cofactor oxidoreductase dimerisation" evidence="6">
    <location>
        <begin position="302"/>
        <end position="439"/>
    </location>
</feature>
<keyword evidence="2" id="KW-0500">Molybdenum</keyword>
<dbReference type="GO" id="GO:0030151">
    <property type="term" value="F:molybdenum ion binding"/>
    <property type="evidence" value="ECO:0007669"/>
    <property type="project" value="InterPro"/>
</dbReference>
<evidence type="ECO:0000256" key="4">
    <source>
        <dbReference type="ARBA" id="ARBA00023002"/>
    </source>
</evidence>
<dbReference type="InterPro" id="IPR000572">
    <property type="entry name" value="OxRdtase_Mopterin-bd_dom"/>
</dbReference>
<dbReference type="EMBL" id="LT795073">
    <property type="protein sequence ID" value="SJX66164.1"/>
    <property type="molecule type" value="Genomic_DNA"/>
</dbReference>
<evidence type="ECO:0000259" key="6">
    <source>
        <dbReference type="Pfam" id="PF03404"/>
    </source>
</evidence>
<feature type="domain" description="Oxidoreductase molybdopterin-binding" evidence="5">
    <location>
        <begin position="70"/>
        <end position="254"/>
    </location>
</feature>
<organism evidence="7 8">
    <name type="scientific">Sporisorium reilianum f. sp. reilianum</name>
    <dbReference type="NCBI Taxonomy" id="72559"/>
    <lineage>
        <taxon>Eukaryota</taxon>
        <taxon>Fungi</taxon>
        <taxon>Dikarya</taxon>
        <taxon>Basidiomycota</taxon>
        <taxon>Ustilaginomycotina</taxon>
        <taxon>Ustilaginomycetes</taxon>
        <taxon>Ustilaginales</taxon>
        <taxon>Ustilaginaceae</taxon>
        <taxon>Sporisorium</taxon>
    </lineage>
</organism>
<evidence type="ECO:0000256" key="2">
    <source>
        <dbReference type="ARBA" id="ARBA00022505"/>
    </source>
</evidence>
<dbReference type="GO" id="GO:0006790">
    <property type="term" value="P:sulfur compound metabolic process"/>
    <property type="evidence" value="ECO:0007669"/>
    <property type="project" value="TreeGrafter"/>
</dbReference>
<dbReference type="Gene3D" id="2.60.40.650">
    <property type="match status" value="1"/>
</dbReference>
<comment type="cofactor">
    <cofactor evidence="1">
        <name>Mo-molybdopterin</name>
        <dbReference type="ChEBI" id="CHEBI:71302"/>
    </cofactor>
</comment>
<proteinExistence type="predicted"/>
<reference evidence="7 8" key="1">
    <citation type="submission" date="2017-02" db="EMBL/GenBank/DDBJ databases">
        <authorList>
            <person name="Peterson S.W."/>
        </authorList>
    </citation>
    <scope>NUCLEOTIDE SEQUENCE [LARGE SCALE GENOMIC DNA]</scope>
    <source>
        <strain evidence="7 8">SRS1_H2-8</strain>
    </source>
</reference>
<name>A0A2N8UMN8_9BASI</name>
<dbReference type="GO" id="GO:0005739">
    <property type="term" value="C:mitochondrion"/>
    <property type="evidence" value="ECO:0007669"/>
    <property type="project" value="TreeGrafter"/>
</dbReference>
<dbReference type="SUPFAM" id="SSF56524">
    <property type="entry name" value="Oxidoreductase molybdopterin-binding domain"/>
    <property type="match status" value="1"/>
</dbReference>
<dbReference type="Proteomes" id="UP000239563">
    <property type="component" value="Chromosome XX"/>
</dbReference>
<dbReference type="SUPFAM" id="SSF81296">
    <property type="entry name" value="E set domains"/>
    <property type="match status" value="1"/>
</dbReference>
<keyword evidence="3" id="KW-0479">Metal-binding</keyword>
<dbReference type="PANTHER" id="PTHR19372:SF7">
    <property type="entry name" value="SULFITE OXIDASE, MITOCHONDRIAL"/>
    <property type="match status" value="1"/>
</dbReference>
<dbReference type="InterPro" id="IPR036374">
    <property type="entry name" value="OxRdtase_Mopterin-bd_sf"/>
</dbReference>
<accession>A0A2N8UMN8</accession>
<evidence type="ECO:0000313" key="8">
    <source>
        <dbReference type="Proteomes" id="UP000239563"/>
    </source>
</evidence>
<dbReference type="Pfam" id="PF03404">
    <property type="entry name" value="Mo-co_dimer"/>
    <property type="match status" value="1"/>
</dbReference>
<dbReference type="Gene3D" id="3.90.420.10">
    <property type="entry name" value="Oxidoreductase, molybdopterin-binding domain"/>
    <property type="match status" value="1"/>
</dbReference>
<evidence type="ECO:0000259" key="5">
    <source>
        <dbReference type="Pfam" id="PF00174"/>
    </source>
</evidence>
<dbReference type="Pfam" id="PF00174">
    <property type="entry name" value="Oxidored_molyb"/>
    <property type="match status" value="1"/>
</dbReference>
<evidence type="ECO:0000313" key="7">
    <source>
        <dbReference type="EMBL" id="SJX66164.1"/>
    </source>
</evidence>
<dbReference type="GO" id="GO:0020037">
    <property type="term" value="F:heme binding"/>
    <property type="evidence" value="ECO:0007669"/>
    <property type="project" value="TreeGrafter"/>
</dbReference>
<dbReference type="PRINTS" id="PR00407">
    <property type="entry name" value="EUMOPTERIN"/>
</dbReference>
<dbReference type="InterPro" id="IPR014756">
    <property type="entry name" value="Ig_E-set"/>
</dbReference>
<evidence type="ECO:0000256" key="3">
    <source>
        <dbReference type="ARBA" id="ARBA00022723"/>
    </source>
</evidence>
<sequence>MSQLVRQESPLNTEPPTKHLASTFITPSELIFNRNHDSVIHADTPTSSASPWIVGISSEQNESLNSLQISQQTLSLDALQRQHELVEVVATLECAGNRRAELAASHQPAEGIQWGNAVIANVIWGGASLRSVLLDAGVPDPFQHHADLTSLEPSSQASLRDAADWSRSLHLHLYSAQESTESDDPTRKEFFAASIPLATAMHPNQHCLLAYQYNHAPLTQRHGAPLRAVVPGHVGARWVKWLNALRISTRENDSPPMRQDYKLLVPPREEADAQNEEKAFAEKAASDVEFRKEQLSGVRPLQRLQASCSVTQPWRDGQSLRVDAGGNVEVKGYAVGQDGSPATHIYVAIVPDLDAQSTSTEDLLTALPADLEWTQAEIHTQRSHPNKWSWAWTLWHLHLPAPAPDKKWALVARCVTASGVQQQKISDWNLRGFHNRSWSVVRNLSVQS</sequence>
<gene>
    <name evidence="7" type="ORF">SRS1_13601</name>
</gene>
<dbReference type="GO" id="GO:0043546">
    <property type="term" value="F:molybdopterin cofactor binding"/>
    <property type="evidence" value="ECO:0007669"/>
    <property type="project" value="TreeGrafter"/>
</dbReference>
<dbReference type="InterPro" id="IPR005066">
    <property type="entry name" value="MoCF_OxRdtse_dimer"/>
</dbReference>